<dbReference type="PANTHER" id="PTHR43740:SF2">
    <property type="entry name" value="LEUCINE--TRNA LIGASE, MITOCHONDRIAL"/>
    <property type="match status" value="1"/>
</dbReference>
<keyword evidence="7 9" id="KW-0030">Aminoacyl-tRNA synthetase</keyword>
<feature type="domain" description="Aminoacyl-tRNA synthetase class Ia" evidence="11">
    <location>
        <begin position="419"/>
        <end position="575"/>
    </location>
</feature>
<dbReference type="Pfam" id="PF09334">
    <property type="entry name" value="tRNA-synt_1g"/>
    <property type="match status" value="1"/>
</dbReference>
<dbReference type="InterPro" id="IPR001412">
    <property type="entry name" value="aa-tRNA-synth_I_CS"/>
</dbReference>
<dbReference type="InterPro" id="IPR009080">
    <property type="entry name" value="tRNAsynth_Ia_anticodon-bd"/>
</dbReference>
<dbReference type="AlphaFoldDB" id="Q1V1B5"/>
<dbReference type="Proteomes" id="UP000005306">
    <property type="component" value="Unassembled WGS sequence"/>
</dbReference>
<evidence type="ECO:0000259" key="12">
    <source>
        <dbReference type="Pfam" id="PF08264"/>
    </source>
</evidence>
<comment type="caution">
    <text evidence="9">Lacks conserved residue(s) required for the propagation of feature annotation.</text>
</comment>
<feature type="domain" description="Leucyl-tRNA synthetase editing" evidence="14">
    <location>
        <begin position="220"/>
        <end position="395"/>
    </location>
</feature>
<dbReference type="GO" id="GO:0006429">
    <property type="term" value="P:leucyl-tRNA aminoacylation"/>
    <property type="evidence" value="ECO:0007669"/>
    <property type="project" value="UniProtKB-UniRule"/>
</dbReference>
<dbReference type="EMBL" id="AAPV01000001">
    <property type="protein sequence ID" value="EAS84963.1"/>
    <property type="molecule type" value="Genomic_DNA"/>
</dbReference>
<dbReference type="Pfam" id="PF13603">
    <property type="entry name" value="tRNA-synt_1_2"/>
    <property type="match status" value="1"/>
</dbReference>
<dbReference type="InterPro" id="IPR013155">
    <property type="entry name" value="M/V/L/I-tRNA-synth_anticd-bd"/>
</dbReference>
<keyword evidence="3 9" id="KW-0436">Ligase</keyword>
<dbReference type="GO" id="GO:0004823">
    <property type="term" value="F:leucine-tRNA ligase activity"/>
    <property type="evidence" value="ECO:0007669"/>
    <property type="project" value="UniProtKB-UniRule"/>
</dbReference>
<comment type="caution">
    <text evidence="15">The sequence shown here is derived from an EMBL/GenBank/DDBJ whole genome shotgun (WGS) entry which is preliminary data.</text>
</comment>
<name>Q1V1B5_PELU1</name>
<dbReference type="SUPFAM" id="SSF47323">
    <property type="entry name" value="Anticodon-binding domain of a subclass of class I aminoacyl-tRNA synthetases"/>
    <property type="match status" value="1"/>
</dbReference>
<evidence type="ECO:0000256" key="1">
    <source>
        <dbReference type="ARBA" id="ARBA00005594"/>
    </source>
</evidence>
<dbReference type="Gene3D" id="1.10.730.10">
    <property type="entry name" value="Isoleucyl-tRNA Synthetase, Domain 1"/>
    <property type="match status" value="1"/>
</dbReference>
<feature type="domain" description="Aminoacyl-tRNA synthetase class Ia" evidence="11">
    <location>
        <begin position="615"/>
        <end position="655"/>
    </location>
</feature>
<evidence type="ECO:0000256" key="2">
    <source>
        <dbReference type="ARBA" id="ARBA00022490"/>
    </source>
</evidence>
<dbReference type="InterPro" id="IPR015413">
    <property type="entry name" value="Methionyl/Leucyl_tRNA_Synth"/>
</dbReference>
<evidence type="ECO:0000256" key="5">
    <source>
        <dbReference type="ARBA" id="ARBA00022840"/>
    </source>
</evidence>
<reference evidence="15 16" key="1">
    <citation type="submission" date="2006-04" db="EMBL/GenBank/DDBJ databases">
        <authorList>
            <person name="Giovannoni S.J."/>
            <person name="Cho J.-C."/>
            <person name="Ferriera S."/>
            <person name="Johnson J."/>
            <person name="Kravitz S."/>
            <person name="Halpern A."/>
            <person name="Remington K."/>
            <person name="Beeson K."/>
            <person name="Tran B."/>
            <person name="Rogers Y.-H."/>
            <person name="Friedman R."/>
            <person name="Venter J.C."/>
        </authorList>
    </citation>
    <scope>NUCLEOTIDE SEQUENCE [LARGE SCALE GENOMIC DNA]</scope>
    <source>
        <strain evidence="15 16">HTCC1002</strain>
    </source>
</reference>
<evidence type="ECO:0000259" key="14">
    <source>
        <dbReference type="Pfam" id="PF13603"/>
    </source>
</evidence>
<dbReference type="Gene3D" id="3.40.50.620">
    <property type="entry name" value="HUPs"/>
    <property type="match status" value="2"/>
</dbReference>
<feature type="domain" description="Methionyl/Leucyl tRNA synthetase" evidence="13">
    <location>
        <begin position="40"/>
        <end position="170"/>
    </location>
</feature>
<dbReference type="HOGENOM" id="CLU_004427_0_0_5"/>
<feature type="domain" description="Methionyl/Valyl/Leucyl/Isoleucyl-tRNA synthetase anticodon-binding" evidence="12">
    <location>
        <begin position="694"/>
        <end position="806"/>
    </location>
</feature>
<evidence type="ECO:0000259" key="11">
    <source>
        <dbReference type="Pfam" id="PF00133"/>
    </source>
</evidence>
<evidence type="ECO:0000256" key="4">
    <source>
        <dbReference type="ARBA" id="ARBA00022741"/>
    </source>
</evidence>
<dbReference type="Pfam" id="PF00133">
    <property type="entry name" value="tRNA-synt_1"/>
    <property type="match status" value="2"/>
</dbReference>
<evidence type="ECO:0000313" key="15">
    <source>
        <dbReference type="EMBL" id="EAS84963.1"/>
    </source>
</evidence>
<dbReference type="EC" id="6.1.1.4" evidence="9"/>
<evidence type="ECO:0000256" key="3">
    <source>
        <dbReference type="ARBA" id="ARBA00022598"/>
    </source>
</evidence>
<dbReference type="InterPro" id="IPR014729">
    <property type="entry name" value="Rossmann-like_a/b/a_fold"/>
</dbReference>
<evidence type="ECO:0000313" key="16">
    <source>
        <dbReference type="Proteomes" id="UP000005306"/>
    </source>
</evidence>
<dbReference type="HAMAP" id="MF_00049_B">
    <property type="entry name" value="Leu_tRNA_synth_B"/>
    <property type="match status" value="1"/>
</dbReference>
<dbReference type="GO" id="GO:0005524">
    <property type="term" value="F:ATP binding"/>
    <property type="evidence" value="ECO:0007669"/>
    <property type="project" value="UniProtKB-UniRule"/>
</dbReference>
<proteinExistence type="inferred from homology"/>
<evidence type="ECO:0000256" key="6">
    <source>
        <dbReference type="ARBA" id="ARBA00022917"/>
    </source>
</evidence>
<accession>Q1V1B5</accession>
<keyword evidence="6 9" id="KW-0648">Protein biosynthesis</keyword>
<evidence type="ECO:0000256" key="8">
    <source>
        <dbReference type="ARBA" id="ARBA00047469"/>
    </source>
</evidence>
<comment type="catalytic activity">
    <reaction evidence="8 9">
        <text>tRNA(Leu) + L-leucine + ATP = L-leucyl-tRNA(Leu) + AMP + diphosphate</text>
        <dbReference type="Rhea" id="RHEA:11688"/>
        <dbReference type="Rhea" id="RHEA-COMP:9613"/>
        <dbReference type="Rhea" id="RHEA-COMP:9622"/>
        <dbReference type="ChEBI" id="CHEBI:30616"/>
        <dbReference type="ChEBI" id="CHEBI:33019"/>
        <dbReference type="ChEBI" id="CHEBI:57427"/>
        <dbReference type="ChEBI" id="CHEBI:78442"/>
        <dbReference type="ChEBI" id="CHEBI:78494"/>
        <dbReference type="ChEBI" id="CHEBI:456215"/>
        <dbReference type="EC" id="6.1.1.4"/>
    </reaction>
</comment>
<keyword evidence="4 9" id="KW-0547">Nucleotide-binding</keyword>
<dbReference type="InterPro" id="IPR009008">
    <property type="entry name" value="Val/Leu/Ile-tRNA-synth_edit"/>
</dbReference>
<dbReference type="PROSITE" id="PS00178">
    <property type="entry name" value="AA_TRNA_LIGASE_I"/>
    <property type="match status" value="1"/>
</dbReference>
<dbReference type="NCBIfam" id="TIGR00396">
    <property type="entry name" value="leuS_bact"/>
    <property type="match status" value="1"/>
</dbReference>
<dbReference type="SUPFAM" id="SSF52374">
    <property type="entry name" value="Nucleotidylyl transferase"/>
    <property type="match status" value="1"/>
</dbReference>
<protein>
    <recommendedName>
        <fullName evidence="9">Leucine--tRNA ligase</fullName>
        <ecNumber evidence="9">6.1.1.4</ecNumber>
    </recommendedName>
    <alternativeName>
        <fullName evidence="9">Leucyl-tRNA synthetase</fullName>
        <shortName evidence="9">LeuRS</shortName>
    </alternativeName>
</protein>
<organism evidence="15 16">
    <name type="scientific">Pelagibacter ubique (strain HTCC1002)</name>
    <dbReference type="NCBI Taxonomy" id="314261"/>
    <lineage>
        <taxon>Bacteria</taxon>
        <taxon>Pseudomonadati</taxon>
        <taxon>Pseudomonadota</taxon>
        <taxon>Alphaproteobacteria</taxon>
        <taxon>Candidatus Pelagibacterales</taxon>
        <taxon>Candidatus Pelagibacteraceae</taxon>
        <taxon>Candidatus Pelagibacter</taxon>
    </lineage>
</organism>
<sequence length="844" mass="98947">MDRYNFKTVEERWQKFWHKNKVFSSKLDKTRKKFYCLEMFPYPSGKIHMGHVRNYTIGDVLARYKMLQGYNVLHPMGWDSFGMPAENAARQNNLDPKTWTESNIKTMRSQLKKLGLSIDWDKEISTCSEDYYKHQQEFFLDLYDKGLVYRKENYVNWDPVDETVLANEQVVDGKGWRSGAIVERKKLNQWFFNISKFSEDLLQGLDALENWPNKVKVMQKNWIGKSFGCEVEFKIESEKPIESIKCYTTRPDTLFGFSFLALSVDHPLAKYYEEDKEFQKFREECSKTGTTEESIASAEKLGFKTDMIAVNPLDKNMKVPVYFANFVLMDYGLGAVFGCPAHDQRDLDFAKKYNLKITPVVKPEKDKDFKINNEAYTGEGYLCNSDFLDGLKVPSQSIIKTIEFLEKNNLGTKKTNYRLKDWGISRQRYWGCPIPIAYDENDQPIKIPRDMLPVKLPEIEKLSNTGNPLDSEDNWKFFILDGKKYRRETDTLDTFVDSSWYFLRFCSPHNLDRGFTQEEANYWMPVDQYIGGVEHAILHLLYSRFFMQALSYKNDDFKLKEPFDGLFTQGMVCHETYKDQNNKWLSPEEVSSENGKEFYKKDNPSEKIIVGPTESMSKSKKNTIDPENIIKNYGADSVRLFILSDSPPEKDVQWSDQGMLASFKFVQKLWTLNSKILDKIKNNDQGSEGNDLTKFTNQLINKITQNLEKFHYNVIVANFYEMYNFLIKEIDKPIKKEILIENYKKILIVMNPFIPHFSNECLNTINENQINWPKISKEDLIEEDINFVIQINGKKRAILKVKRDVVEKEILEIIKTNLEIEKFLKDQSIKKSIFVPNRLINIIL</sequence>
<dbReference type="PRINTS" id="PR00985">
    <property type="entry name" value="TRNASYNTHLEU"/>
</dbReference>
<keyword evidence="5 9" id="KW-0067">ATP-binding</keyword>
<dbReference type="RefSeq" id="WP_006997550.1">
    <property type="nucleotide sequence ID" value="NZ_CH724130.1"/>
</dbReference>
<comment type="subcellular location">
    <subcellularLocation>
        <location evidence="9">Cytoplasm</location>
    </subcellularLocation>
</comment>
<comment type="similarity">
    <text evidence="1 9 10">Belongs to the class-I aminoacyl-tRNA synthetase family.</text>
</comment>
<evidence type="ECO:0000259" key="13">
    <source>
        <dbReference type="Pfam" id="PF09334"/>
    </source>
</evidence>
<dbReference type="PANTHER" id="PTHR43740">
    <property type="entry name" value="LEUCYL-TRNA SYNTHETASE"/>
    <property type="match status" value="1"/>
</dbReference>
<feature type="binding site" evidence="9">
    <location>
        <position position="618"/>
    </location>
    <ligand>
        <name>ATP</name>
        <dbReference type="ChEBI" id="CHEBI:30616"/>
    </ligand>
</feature>
<dbReference type="InterPro" id="IPR002300">
    <property type="entry name" value="aa-tRNA-synth_Ia"/>
</dbReference>
<keyword evidence="2 9" id="KW-0963">Cytoplasm</keyword>
<dbReference type="GO" id="GO:0002161">
    <property type="term" value="F:aminoacyl-tRNA deacylase activity"/>
    <property type="evidence" value="ECO:0007669"/>
    <property type="project" value="InterPro"/>
</dbReference>
<dbReference type="FunFam" id="1.10.730.10:FF:000002">
    <property type="entry name" value="Leucine--tRNA ligase"/>
    <property type="match status" value="1"/>
</dbReference>
<evidence type="ECO:0000256" key="7">
    <source>
        <dbReference type="ARBA" id="ARBA00023146"/>
    </source>
</evidence>
<evidence type="ECO:0000256" key="9">
    <source>
        <dbReference type="HAMAP-Rule" id="MF_00049"/>
    </source>
</evidence>
<dbReference type="InterPro" id="IPR025709">
    <property type="entry name" value="Leu_tRNA-synth_edit"/>
</dbReference>
<evidence type="ECO:0000256" key="10">
    <source>
        <dbReference type="RuleBase" id="RU363035"/>
    </source>
</evidence>
<gene>
    <name evidence="9" type="primary">leuS</name>
    <name evidence="15" type="ORF">PU1002_04561</name>
</gene>
<dbReference type="GO" id="GO:0005829">
    <property type="term" value="C:cytosol"/>
    <property type="evidence" value="ECO:0007669"/>
    <property type="project" value="TreeGrafter"/>
</dbReference>
<dbReference type="InterPro" id="IPR002302">
    <property type="entry name" value="Leu-tRNA-ligase"/>
</dbReference>
<feature type="short sequence motif" description="'HIGH' region" evidence="9">
    <location>
        <begin position="41"/>
        <end position="51"/>
    </location>
</feature>
<dbReference type="CDD" id="cd00812">
    <property type="entry name" value="LeuRS_core"/>
    <property type="match status" value="1"/>
</dbReference>
<dbReference type="SUPFAM" id="SSF50677">
    <property type="entry name" value="ValRS/IleRS/LeuRS editing domain"/>
    <property type="match status" value="1"/>
</dbReference>
<dbReference type="Pfam" id="PF08264">
    <property type="entry name" value="Anticodon_1"/>
    <property type="match status" value="1"/>
</dbReference>